<dbReference type="PANTHER" id="PTHR18964">
    <property type="entry name" value="ROK (REPRESSOR, ORF, KINASE) FAMILY"/>
    <property type="match status" value="1"/>
</dbReference>
<dbReference type="SUPFAM" id="SSF46785">
    <property type="entry name" value="Winged helix' DNA-binding domain"/>
    <property type="match status" value="1"/>
</dbReference>
<reference evidence="1 2" key="1">
    <citation type="submission" date="2019-09" db="EMBL/GenBank/DDBJ databases">
        <title>Genome sequence of Rhodovastum atsumiense, a diverse member of the Acetobacteraceae family of non-sulfur purple photosynthetic bacteria.</title>
        <authorList>
            <person name="Meyer T."/>
            <person name="Kyndt J."/>
        </authorList>
    </citation>
    <scope>NUCLEOTIDE SEQUENCE [LARGE SCALE GENOMIC DNA]</scope>
    <source>
        <strain evidence="1 2">DSM 21279</strain>
    </source>
</reference>
<dbReference type="Pfam" id="PF00480">
    <property type="entry name" value="ROK"/>
    <property type="match status" value="1"/>
</dbReference>
<dbReference type="PANTHER" id="PTHR18964:SF169">
    <property type="entry name" value="N-ACETYLMANNOSAMINE KINASE"/>
    <property type="match status" value="1"/>
</dbReference>
<gene>
    <name evidence="1" type="ORF">F1189_02605</name>
</gene>
<dbReference type="InterPro" id="IPR036388">
    <property type="entry name" value="WH-like_DNA-bd_sf"/>
</dbReference>
<dbReference type="Gene3D" id="1.10.10.10">
    <property type="entry name" value="Winged helix-like DNA-binding domain superfamily/Winged helix DNA-binding domain"/>
    <property type="match status" value="1"/>
</dbReference>
<dbReference type="OrthoDB" id="49685at2"/>
<dbReference type="SUPFAM" id="SSF53067">
    <property type="entry name" value="Actin-like ATPase domain"/>
    <property type="match status" value="1"/>
</dbReference>
<dbReference type="Proteomes" id="UP000325255">
    <property type="component" value="Unassembled WGS sequence"/>
</dbReference>
<accession>A0A5M6J0J4</accession>
<evidence type="ECO:0000313" key="1">
    <source>
        <dbReference type="EMBL" id="KAA5614110.1"/>
    </source>
</evidence>
<dbReference type="InterPro" id="IPR036390">
    <property type="entry name" value="WH_DNA-bd_sf"/>
</dbReference>
<dbReference type="AlphaFoldDB" id="A0A5M6J0J4"/>
<dbReference type="InterPro" id="IPR043129">
    <property type="entry name" value="ATPase_NBD"/>
</dbReference>
<sequence length="395" mass="41760">MHQMVEISGTDRERAKSFNRRVVVEALHRHGPCSRVELSRLTGLSPQTISNIIAEFLQAELVHVSGRRLGRGQPQVDLALRADAASSIGLSLEHDRLTGVRINLAGERRAELCEAVTDPRPAALIPRIIAMVTALRDGVTAAPWGVGLAMPGPFATDGEAFAGPTTLPGWGELPVADRLGAELGLKVLVERDAAAAARAEYLYGCARGLRSFFHLHFGRGLGGSAFTDGQPLRGAHGNAGEIGLMVVEPGGRRHPGGPDGCLEAYVSIHALQARLAASGLQTIDPAHEVVQDWIAEAALRLRGVIVTIEMLFDPEAIVIAGRLPQAVIARLIAALEPLPPSIACRTGRGVPRVLAGSGIAGSPVLGAAALPFYDWLAPDPQSMRKPASRRRHTGA</sequence>
<comment type="caution">
    <text evidence="1">The sequence shown here is derived from an EMBL/GenBank/DDBJ whole genome shotgun (WGS) entry which is preliminary data.</text>
</comment>
<protein>
    <submittedName>
        <fullName evidence="1">ROK family transcriptional regulator</fullName>
    </submittedName>
</protein>
<name>A0A5M6J0J4_9PROT</name>
<dbReference type="GO" id="GO:0019262">
    <property type="term" value="P:N-acetylneuraminate catabolic process"/>
    <property type="evidence" value="ECO:0007669"/>
    <property type="project" value="TreeGrafter"/>
</dbReference>
<proteinExistence type="predicted"/>
<organism evidence="1 2">
    <name type="scientific">Rhodovastum atsumiense</name>
    <dbReference type="NCBI Taxonomy" id="504468"/>
    <lineage>
        <taxon>Bacteria</taxon>
        <taxon>Pseudomonadati</taxon>
        <taxon>Pseudomonadota</taxon>
        <taxon>Alphaproteobacteria</taxon>
        <taxon>Acetobacterales</taxon>
        <taxon>Acetobacteraceae</taxon>
        <taxon>Rhodovastum</taxon>
    </lineage>
</organism>
<dbReference type="GO" id="GO:0009384">
    <property type="term" value="F:N-acylmannosamine kinase activity"/>
    <property type="evidence" value="ECO:0007669"/>
    <property type="project" value="TreeGrafter"/>
</dbReference>
<evidence type="ECO:0000313" key="2">
    <source>
        <dbReference type="Proteomes" id="UP000325255"/>
    </source>
</evidence>
<dbReference type="InterPro" id="IPR000600">
    <property type="entry name" value="ROK"/>
</dbReference>
<dbReference type="Gene3D" id="3.30.420.40">
    <property type="match status" value="2"/>
</dbReference>
<dbReference type="EMBL" id="VWPK01000003">
    <property type="protein sequence ID" value="KAA5614110.1"/>
    <property type="molecule type" value="Genomic_DNA"/>
</dbReference>
<keyword evidence="2" id="KW-1185">Reference proteome</keyword>